<dbReference type="Proteomes" id="UP000595095">
    <property type="component" value="Chromosome"/>
</dbReference>
<dbReference type="InterPro" id="IPR013815">
    <property type="entry name" value="ATP_grasp_subdomain_1"/>
</dbReference>
<dbReference type="Gene3D" id="3.40.50.20">
    <property type="match status" value="1"/>
</dbReference>
<dbReference type="GO" id="GO:0003824">
    <property type="term" value="F:catalytic activity"/>
    <property type="evidence" value="ECO:0007669"/>
    <property type="project" value="UniProtKB-ARBA"/>
</dbReference>
<dbReference type="Gene3D" id="3.30.1490.20">
    <property type="entry name" value="ATP-grasp fold, A domain"/>
    <property type="match status" value="1"/>
</dbReference>
<dbReference type="Pfam" id="PF02655">
    <property type="entry name" value="ATP-grasp_3"/>
    <property type="match status" value="1"/>
</dbReference>
<name>A0A7S9HCC1_9ALTE</name>
<feature type="domain" description="PylC N-terminal" evidence="2">
    <location>
        <begin position="4"/>
        <end position="102"/>
    </location>
</feature>
<dbReference type="AlphaFoldDB" id="A0A7S9HCC1"/>
<dbReference type="RefSeq" id="WP_195810045.1">
    <property type="nucleotide sequence ID" value="NZ_CP064795.1"/>
</dbReference>
<dbReference type="Gene3D" id="3.30.470.20">
    <property type="entry name" value="ATP-grasp fold, B domain"/>
    <property type="match status" value="1"/>
</dbReference>
<sequence length="310" mass="34548">MLKILISSSAAKIPMLQAIKQAASRLDDKALVVAGDSEPTALSQYFADDFWCMPAICEANLQQIMDELIRRQISHVVPSRDGELLFWARHSAALEQHNIDVICAEANAVEVCLDKLKFARSEGPVISASETLETLDTHRFVVKERFGAGSRSLLLNVRKTEAQQHGLGLSHPIYQPFIEGREISIDAWLDKHYQVKGHIYRYRQVVKHGESTVTQTVHLPQFDTIIRQFLHSLQLTGPVVLQAIIDASHSLHIIECNARFGGASTLGIKAGVDSFYWSLAQSAGIDLTQIEFSPSPTPITQIRYAQDCYL</sequence>
<reference evidence="3 4" key="1">
    <citation type="submission" date="2020-11" db="EMBL/GenBank/DDBJ databases">
        <title>Complete genome sequence for Salinimonas sp. strain G2-b.</title>
        <authorList>
            <person name="Park S.-J."/>
        </authorList>
    </citation>
    <scope>NUCLEOTIDE SEQUENCE [LARGE SCALE GENOMIC DNA]</scope>
    <source>
        <strain evidence="3 4">G2-b</strain>
    </source>
</reference>
<dbReference type="InterPro" id="IPR048764">
    <property type="entry name" value="PylC_N"/>
</dbReference>
<dbReference type="SUPFAM" id="SSF56059">
    <property type="entry name" value="Glutathione synthetase ATP-binding domain-like"/>
    <property type="match status" value="1"/>
</dbReference>
<feature type="domain" description="ATP-grasp fold PylC-type" evidence="1">
    <location>
        <begin position="134"/>
        <end position="262"/>
    </location>
</feature>
<dbReference type="Pfam" id="PF21360">
    <property type="entry name" value="PylC-like_N"/>
    <property type="match status" value="1"/>
</dbReference>
<dbReference type="KEGG" id="smaa:IT774_12420"/>
<protein>
    <submittedName>
        <fullName evidence="3">ATP-grasp domain-containing protein</fullName>
    </submittedName>
</protein>
<evidence type="ECO:0000313" key="4">
    <source>
        <dbReference type="Proteomes" id="UP000595095"/>
    </source>
</evidence>
<evidence type="ECO:0000313" key="3">
    <source>
        <dbReference type="EMBL" id="QPG04954.1"/>
    </source>
</evidence>
<evidence type="ECO:0000259" key="2">
    <source>
        <dbReference type="Pfam" id="PF21360"/>
    </source>
</evidence>
<dbReference type="GO" id="GO:0005524">
    <property type="term" value="F:ATP binding"/>
    <property type="evidence" value="ECO:0007669"/>
    <property type="project" value="InterPro"/>
</dbReference>
<evidence type="ECO:0000259" key="1">
    <source>
        <dbReference type="Pfam" id="PF02655"/>
    </source>
</evidence>
<dbReference type="EMBL" id="CP064795">
    <property type="protein sequence ID" value="QPG04954.1"/>
    <property type="molecule type" value="Genomic_DNA"/>
</dbReference>
<proteinExistence type="predicted"/>
<accession>A0A7S9HCC1</accession>
<dbReference type="InterPro" id="IPR003806">
    <property type="entry name" value="ATP-grasp_PylC-type"/>
</dbReference>
<gene>
    <name evidence="3" type="ORF">IT774_12420</name>
</gene>
<keyword evidence="4" id="KW-1185">Reference proteome</keyword>
<organism evidence="3 4">
    <name type="scientific">Salinimonas marina</name>
    <dbReference type="NCBI Taxonomy" id="2785918"/>
    <lineage>
        <taxon>Bacteria</taxon>
        <taxon>Pseudomonadati</taxon>
        <taxon>Pseudomonadota</taxon>
        <taxon>Gammaproteobacteria</taxon>
        <taxon>Alteromonadales</taxon>
        <taxon>Alteromonadaceae</taxon>
        <taxon>Alteromonas/Salinimonas group</taxon>
        <taxon>Salinimonas</taxon>
    </lineage>
</organism>